<feature type="compositionally biased region" description="Basic residues" evidence="1">
    <location>
        <begin position="483"/>
        <end position="500"/>
    </location>
</feature>
<evidence type="ECO:0000313" key="2">
    <source>
        <dbReference type="EMBL" id="KAF6160574.1"/>
    </source>
</evidence>
<dbReference type="Proteomes" id="UP000541444">
    <property type="component" value="Unassembled WGS sequence"/>
</dbReference>
<accession>A0A7J7N0K3</accession>
<protein>
    <submittedName>
        <fullName evidence="2">Uncharacterized protein</fullName>
    </submittedName>
</protein>
<feature type="compositionally biased region" description="Low complexity" evidence="1">
    <location>
        <begin position="557"/>
        <end position="572"/>
    </location>
</feature>
<organism evidence="2 3">
    <name type="scientific">Kingdonia uniflora</name>
    <dbReference type="NCBI Taxonomy" id="39325"/>
    <lineage>
        <taxon>Eukaryota</taxon>
        <taxon>Viridiplantae</taxon>
        <taxon>Streptophyta</taxon>
        <taxon>Embryophyta</taxon>
        <taxon>Tracheophyta</taxon>
        <taxon>Spermatophyta</taxon>
        <taxon>Magnoliopsida</taxon>
        <taxon>Ranunculales</taxon>
        <taxon>Circaeasteraceae</taxon>
        <taxon>Kingdonia</taxon>
    </lineage>
</organism>
<comment type="caution">
    <text evidence="2">The sequence shown here is derived from an EMBL/GenBank/DDBJ whole genome shotgun (WGS) entry which is preliminary data.</text>
</comment>
<dbReference type="AlphaFoldDB" id="A0A7J7N0K3"/>
<proteinExistence type="predicted"/>
<feature type="non-terminal residue" evidence="2">
    <location>
        <position position="1"/>
    </location>
</feature>
<keyword evidence="3" id="KW-1185">Reference proteome</keyword>
<dbReference type="OrthoDB" id="2430002at2759"/>
<name>A0A7J7N0K3_9MAGN</name>
<feature type="region of interest" description="Disordered" evidence="1">
    <location>
        <begin position="461"/>
        <end position="585"/>
    </location>
</feature>
<evidence type="ECO:0000256" key="1">
    <source>
        <dbReference type="SAM" id="MobiDB-lite"/>
    </source>
</evidence>
<dbReference type="EMBL" id="JACGCM010001161">
    <property type="protein sequence ID" value="KAF6160574.1"/>
    <property type="molecule type" value="Genomic_DNA"/>
</dbReference>
<evidence type="ECO:0000313" key="3">
    <source>
        <dbReference type="Proteomes" id="UP000541444"/>
    </source>
</evidence>
<feature type="compositionally biased region" description="Basic and acidic residues" evidence="1">
    <location>
        <begin position="528"/>
        <end position="537"/>
    </location>
</feature>
<gene>
    <name evidence="2" type="ORF">GIB67_019514</name>
</gene>
<feature type="region of interest" description="Disordered" evidence="1">
    <location>
        <begin position="1"/>
        <end position="24"/>
    </location>
</feature>
<feature type="compositionally biased region" description="Acidic residues" evidence="1">
    <location>
        <begin position="707"/>
        <end position="739"/>
    </location>
</feature>
<reference evidence="2 3" key="1">
    <citation type="journal article" date="2020" name="IScience">
        <title>Genome Sequencing of the Endangered Kingdonia uniflora (Circaeasteraceae, Ranunculales) Reveals Potential Mechanisms of Evolutionary Specialization.</title>
        <authorList>
            <person name="Sun Y."/>
            <person name="Deng T."/>
            <person name="Zhang A."/>
            <person name="Moore M.J."/>
            <person name="Landis J.B."/>
            <person name="Lin N."/>
            <person name="Zhang H."/>
            <person name="Zhang X."/>
            <person name="Huang J."/>
            <person name="Zhang X."/>
            <person name="Sun H."/>
            <person name="Wang H."/>
        </authorList>
    </citation>
    <scope>NUCLEOTIDE SEQUENCE [LARGE SCALE GENOMIC DNA]</scope>
    <source>
        <strain evidence="2">TB1705</strain>
        <tissue evidence="2">Leaf</tissue>
    </source>
</reference>
<feature type="compositionally biased region" description="Gly residues" evidence="1">
    <location>
        <begin position="742"/>
        <end position="771"/>
    </location>
</feature>
<feature type="compositionally biased region" description="Polar residues" evidence="1">
    <location>
        <begin position="782"/>
        <end position="803"/>
    </location>
</feature>
<feature type="region of interest" description="Disordered" evidence="1">
    <location>
        <begin position="679"/>
        <end position="803"/>
    </location>
</feature>
<sequence>MGDEPLVYVSDDENTDESGTFGSTDEKTPIVELIATSKPKRNMDEPSGGYEVIDYIGGENDLFKGIDGEYLCYMNLLNAITEIVDHKCGKAFCPAGSMLELRCICKGKIVVIDLDNTLTGVWHNSDEDLTGFIHLFVFIIALAPSVPGTSRVMHGILERDPNNMTNFPRKKTLDKKTVPRKKAVRLGSIVDDVDMSQVMGDMIVSQIMGDMTIGSGYVGDNVEVVGEVPIWEGGLVENEWYDNTCIKNEWYDNDMDEDNANEGGNDDDMGGYNANVWRDNDDEGKHDVDMGWDSEDIETQVNEWIHFAQLNVDSLDAEEVFKALLDGFVNGCKPVLGLDGCFLKGKFMFQVLPHQNHMFCFMHMWKNFKKDFRESYLERLCWGATKLFLKADKQVFLDKLQVDNPEAKRWLDKECAEYWCRYCSEYRMVSSYVKTYSGSVLAISDPSLWDKTVNIEVLPPPLVRGAGRPRKVRRKGNDEGGSQKKRCHKYEHLGHNKKTCKGPPAELRPRGSQPTTRVRGGGRPRGNRPRDSFRPRSEVIIVRGRRGTQAGRGGRGNTTVVRGGRGNTTVVRGGRGNTQAGRGERGKTVVVKGRRGNTAVVRDGRGSTQVGRGRRGKRLTGAKRCNIGYVSTTSLSQEPIIPTQGSQTTWNQSICRYYSSPNLPTTIFIVCSPRATKYYTTSEDEEERDYDYLIDDEDEKKKKSGNEESDEEKSEDTDEEKSEETDRDGEFDESSDSDLNDGGNGGDGGNNGADKGNGGDAKGDGGYGDGGPTTKRAKTCALGTSSVCSNTISSTDFKYGPSS</sequence>
<feature type="compositionally biased region" description="Acidic residues" evidence="1">
    <location>
        <begin position="682"/>
        <end position="698"/>
    </location>
</feature>